<evidence type="ECO:0000313" key="11">
    <source>
        <dbReference type="Proteomes" id="UP000499080"/>
    </source>
</evidence>
<evidence type="ECO:0000256" key="2">
    <source>
        <dbReference type="ARBA" id="ARBA00022525"/>
    </source>
</evidence>
<proteinExistence type="predicted"/>
<evidence type="ECO:0000313" key="10">
    <source>
        <dbReference type="EMBL" id="GBM34214.1"/>
    </source>
</evidence>
<dbReference type="InterPro" id="IPR003599">
    <property type="entry name" value="Ig_sub"/>
</dbReference>
<dbReference type="InterPro" id="IPR045371">
    <property type="entry name" value="ADAMTS_CR_3"/>
</dbReference>
<comment type="caution">
    <text evidence="10">The sequence shown here is derived from an EMBL/GenBank/DDBJ whole genome shotgun (WGS) entry which is preliminary data.</text>
</comment>
<feature type="domain" description="PLAC" evidence="9">
    <location>
        <begin position="1084"/>
        <end position="1129"/>
    </location>
</feature>
<evidence type="ECO:0000256" key="3">
    <source>
        <dbReference type="ARBA" id="ARBA00022729"/>
    </source>
</evidence>
<dbReference type="InterPro" id="IPR036179">
    <property type="entry name" value="Ig-like_dom_sf"/>
</dbReference>
<feature type="disulfide bond" evidence="6">
    <location>
        <begin position="80"/>
        <end position="110"/>
    </location>
</feature>
<organism evidence="10 11">
    <name type="scientific">Araneus ventricosus</name>
    <name type="common">Orbweaver spider</name>
    <name type="synonym">Epeira ventricosa</name>
    <dbReference type="NCBI Taxonomy" id="182803"/>
    <lineage>
        <taxon>Eukaryota</taxon>
        <taxon>Metazoa</taxon>
        <taxon>Ecdysozoa</taxon>
        <taxon>Arthropoda</taxon>
        <taxon>Chelicerata</taxon>
        <taxon>Arachnida</taxon>
        <taxon>Araneae</taxon>
        <taxon>Araneomorphae</taxon>
        <taxon>Entelegynae</taxon>
        <taxon>Araneoidea</taxon>
        <taxon>Araneidae</taxon>
        <taxon>Araneus</taxon>
    </lineage>
</organism>
<dbReference type="InterPro" id="IPR050439">
    <property type="entry name" value="ADAMTS_ADAMTS-like"/>
</dbReference>
<dbReference type="GO" id="GO:0005576">
    <property type="term" value="C:extracellular region"/>
    <property type="evidence" value="ECO:0007669"/>
    <property type="project" value="UniProtKB-SubCell"/>
</dbReference>
<feature type="disulfide bond" evidence="6">
    <location>
        <begin position="84"/>
        <end position="115"/>
    </location>
</feature>
<dbReference type="Pfam" id="PF19030">
    <property type="entry name" value="TSP1_ADAMTS"/>
    <property type="match status" value="9"/>
</dbReference>
<sequence>MFFIEVKPPSGELCLRRILLWLPNIRAKDVFPFIEESLLRLEGKSREKNSVTNSDDKQGNESHDQGNNDGWTSWSPWKPCSRSCDGGISISFRKCRGRCPDGEPIRRQICNMQPCPESHDFRATQCTAYNNRPYRDRKYEWLPFYDPEDPCALICQAKGFNFVAKLAQKVLDGTRCREGALDMCVDGQCQPIGCDLQVGSTLKVDECGICGGDGSQCQRPTFIWHEGSYGACSVTCGGGIQLSESTCRNKETNEEVDPRLCNLSIRPRTKAKHCNRHPCPVVWATGKWGPCSVTCGVGVQSRPVFCVQGGPNGSRIDVKSEFCPRHKPLTERSCSVEECPRWFQGPWSPCSVTCGEGIQTRAVVCRDTKSQYSELCDTNEMPRPQKVCETPDPCPQPPRGDDDATSPPCILTPSTEEQPSTPTTEEPTTATEPVIYLTQAPTNLTSPIYYFVGPWSRCNGQGFRRRIVHCQTYLEIAQTVARLPDSECVELRPAEVEPCVSSCPPPHPPREKEPENEKIVEKEVDTSFYSWNTEKFTPCTASCAGGIHTSIVRCLRLPDEAEVSPQLCDQGLKPEPLTKKCNEQHCPIIYKWNITDFGNCSKECGGGIKTRTVKCILVSEDVEVSIDHCPGPLQKAVDTCNVFDCEPSWKAETWSKCSRSCGGGFQTRKLHCEKILAPLSQAIQLPPSKCLKTRPKAIKKCNLKPCPAPPRTTTTTTTTTTTQKPTVDDETEISTLQPGEHVFVQKHPNRRVTLKASGQAILFKGSNAKFHCPVPTASNTSKVLWFKGHLRIPPSTTNGWPRVSVSGKGALRIHKIVFADAGTYTCLAGAFRSDVIVRVKPLPTRQPDAGFYSDTSSTTFVSTTPSPLVENHHRKLTNRSALPQVRHFLVNMRHFAEERIKSDPVVLEYEWIFGEWSKCSHSCGEKGVQLRTIECRVTVLNNATRHVPKGLCIDGGLPEPPTVRSCRLDPCPEWVTGNWSECSTKNCLSWNTAYQKRSVLCEMANRTITPSHCDSRKRPTRKRECFNSNCKGMWEEGQWSECTATCGNKGFRSRRVQCVWHGTEEPAPPSACKGAAPQSTKPCGRAPCKDEDEEDCYDQSTYCDVVKGTKLCEASQFRLQCCASCGMQE</sequence>
<evidence type="ECO:0000256" key="4">
    <source>
        <dbReference type="ARBA" id="ARBA00022737"/>
    </source>
</evidence>
<keyword evidence="4" id="KW-0677">Repeat</keyword>
<dbReference type="Pfam" id="PF00090">
    <property type="entry name" value="TSP_1"/>
    <property type="match status" value="1"/>
</dbReference>
<dbReference type="SMART" id="SM00209">
    <property type="entry name" value="TSP1"/>
    <property type="match status" value="11"/>
</dbReference>
<dbReference type="PROSITE" id="PS50900">
    <property type="entry name" value="PLAC"/>
    <property type="match status" value="1"/>
</dbReference>
<dbReference type="InterPro" id="IPR010909">
    <property type="entry name" value="PLAC"/>
</dbReference>
<dbReference type="CDD" id="cd00096">
    <property type="entry name" value="Ig"/>
    <property type="match status" value="1"/>
</dbReference>
<keyword evidence="5 6" id="KW-1015">Disulfide bond</keyword>
<evidence type="ECO:0000259" key="9">
    <source>
        <dbReference type="PROSITE" id="PS50900"/>
    </source>
</evidence>
<dbReference type="SUPFAM" id="SSF48726">
    <property type="entry name" value="Immunoglobulin"/>
    <property type="match status" value="1"/>
</dbReference>
<dbReference type="OrthoDB" id="5948003at2759"/>
<dbReference type="FunFam" id="2.20.100.10:FF:000005">
    <property type="entry name" value="ADAM metallopeptidase with thrombospondin type 1 motif 9"/>
    <property type="match status" value="2"/>
</dbReference>
<dbReference type="SUPFAM" id="SSF82895">
    <property type="entry name" value="TSP-1 type 1 repeat"/>
    <property type="match status" value="10"/>
</dbReference>
<dbReference type="Pfam" id="PF13927">
    <property type="entry name" value="Ig_3"/>
    <property type="match status" value="1"/>
</dbReference>
<reference evidence="10 11" key="1">
    <citation type="journal article" date="2019" name="Sci. Rep.">
        <title>Orb-weaving spider Araneus ventricosus genome elucidates the spidroin gene catalogue.</title>
        <authorList>
            <person name="Kono N."/>
            <person name="Nakamura H."/>
            <person name="Ohtoshi R."/>
            <person name="Moran D.A.P."/>
            <person name="Shinohara A."/>
            <person name="Yoshida Y."/>
            <person name="Fujiwara M."/>
            <person name="Mori M."/>
            <person name="Tomita M."/>
            <person name="Arakawa K."/>
        </authorList>
    </citation>
    <scope>NUCLEOTIDE SEQUENCE [LARGE SCALE GENOMIC DNA]</scope>
</reference>
<dbReference type="PANTHER" id="PTHR13723">
    <property type="entry name" value="ADAMTS A DISINTEGRIN AND METALLOPROTEASE WITH THROMBOSPONDIN MOTIFS PROTEASE"/>
    <property type="match status" value="1"/>
</dbReference>
<comment type="subcellular location">
    <subcellularLocation>
        <location evidence="1">Secreted</location>
    </subcellularLocation>
</comment>
<evidence type="ECO:0000256" key="5">
    <source>
        <dbReference type="ARBA" id="ARBA00023157"/>
    </source>
</evidence>
<dbReference type="PRINTS" id="PR01857">
    <property type="entry name" value="ADAMTSFAMILY"/>
</dbReference>
<dbReference type="Gene3D" id="2.60.40.10">
    <property type="entry name" value="Immunoglobulins"/>
    <property type="match status" value="1"/>
</dbReference>
<keyword evidence="3" id="KW-0732">Signal</keyword>
<feature type="domain" description="Ig-like" evidence="8">
    <location>
        <begin position="748"/>
        <end position="828"/>
    </location>
</feature>
<evidence type="ECO:0000256" key="7">
    <source>
        <dbReference type="SAM" id="MobiDB-lite"/>
    </source>
</evidence>
<dbReference type="InterPro" id="IPR007110">
    <property type="entry name" value="Ig-like_dom"/>
</dbReference>
<dbReference type="Pfam" id="PF19236">
    <property type="entry name" value="ADAMTS_CR_3"/>
    <property type="match status" value="1"/>
</dbReference>
<dbReference type="PANTHER" id="PTHR13723:SF313">
    <property type="entry name" value="PEPTIDASE M12B DOMAIN-CONTAINING PROTEIN"/>
    <property type="match status" value="1"/>
</dbReference>
<evidence type="ECO:0000256" key="1">
    <source>
        <dbReference type="ARBA" id="ARBA00004613"/>
    </source>
</evidence>
<dbReference type="InterPro" id="IPR036383">
    <property type="entry name" value="TSP1_rpt_sf"/>
</dbReference>
<feature type="compositionally biased region" description="Low complexity" evidence="7">
    <location>
        <begin position="412"/>
        <end position="432"/>
    </location>
</feature>
<feature type="region of interest" description="Disordered" evidence="7">
    <location>
        <begin position="45"/>
        <end position="70"/>
    </location>
</feature>
<evidence type="ECO:0000259" key="8">
    <source>
        <dbReference type="PROSITE" id="PS50835"/>
    </source>
</evidence>
<dbReference type="PROSITE" id="PS50835">
    <property type="entry name" value="IG_LIKE"/>
    <property type="match status" value="1"/>
</dbReference>
<dbReference type="Proteomes" id="UP000499080">
    <property type="component" value="Unassembled WGS sequence"/>
</dbReference>
<feature type="compositionally biased region" description="Basic and acidic residues" evidence="7">
    <location>
        <begin position="45"/>
        <end position="66"/>
    </location>
</feature>
<dbReference type="InterPro" id="IPR013783">
    <property type="entry name" value="Ig-like_fold"/>
</dbReference>
<gene>
    <name evidence="10" type="primary">madd-4_3</name>
    <name evidence="10" type="ORF">AVEN_60560_1</name>
</gene>
<feature type="region of interest" description="Disordered" evidence="7">
    <location>
        <begin position="387"/>
        <end position="432"/>
    </location>
</feature>
<dbReference type="InterPro" id="IPR013273">
    <property type="entry name" value="ADAMTS/ADAMTS-like"/>
</dbReference>
<dbReference type="EMBL" id="BGPR01000754">
    <property type="protein sequence ID" value="GBM34214.1"/>
    <property type="molecule type" value="Genomic_DNA"/>
</dbReference>
<evidence type="ECO:0000256" key="6">
    <source>
        <dbReference type="PIRSR" id="PIRSR613273-3"/>
    </source>
</evidence>
<keyword evidence="2" id="KW-0964">Secreted</keyword>
<dbReference type="GO" id="GO:0030198">
    <property type="term" value="P:extracellular matrix organization"/>
    <property type="evidence" value="ECO:0007669"/>
    <property type="project" value="InterPro"/>
</dbReference>
<dbReference type="PROSITE" id="PS50092">
    <property type="entry name" value="TSP1"/>
    <property type="match status" value="10"/>
</dbReference>
<dbReference type="Gene3D" id="2.20.100.10">
    <property type="entry name" value="Thrombospondin type-1 (TSP1) repeat"/>
    <property type="match status" value="9"/>
</dbReference>
<dbReference type="SMART" id="SM00409">
    <property type="entry name" value="IG"/>
    <property type="match status" value="1"/>
</dbReference>
<accession>A0A4Y2F2B5</accession>
<keyword evidence="11" id="KW-1185">Reference proteome</keyword>
<dbReference type="AlphaFoldDB" id="A0A4Y2F2B5"/>
<dbReference type="InterPro" id="IPR000884">
    <property type="entry name" value="TSP1_rpt"/>
</dbReference>
<protein>
    <submittedName>
        <fullName evidence="10">Protein madd-4</fullName>
    </submittedName>
</protein>
<name>A0A4Y2F2B5_ARAVE</name>